<dbReference type="AlphaFoldDB" id="A0A1G8DNR6"/>
<dbReference type="EMBL" id="LT629695">
    <property type="protein sequence ID" value="SDH59343.1"/>
    <property type="molecule type" value="Genomic_DNA"/>
</dbReference>
<organism evidence="2 3">
    <name type="scientific">Agrococcus jejuensis</name>
    <dbReference type="NCBI Taxonomy" id="399736"/>
    <lineage>
        <taxon>Bacteria</taxon>
        <taxon>Bacillati</taxon>
        <taxon>Actinomycetota</taxon>
        <taxon>Actinomycetes</taxon>
        <taxon>Micrococcales</taxon>
        <taxon>Microbacteriaceae</taxon>
        <taxon>Agrococcus</taxon>
    </lineage>
</organism>
<keyword evidence="3" id="KW-1185">Reference proteome</keyword>
<proteinExistence type="predicted"/>
<sequence>MRRRAAPERSPWSAVGATVLYPQAPPQPERDAESTS</sequence>
<evidence type="ECO:0000313" key="2">
    <source>
        <dbReference type="EMBL" id="SDH59343.1"/>
    </source>
</evidence>
<reference evidence="3" key="1">
    <citation type="submission" date="2016-10" db="EMBL/GenBank/DDBJ databases">
        <authorList>
            <person name="Varghese N."/>
            <person name="Submissions S."/>
        </authorList>
    </citation>
    <scope>NUCLEOTIDE SEQUENCE [LARGE SCALE GENOMIC DNA]</scope>
    <source>
        <strain evidence="3">DSM 22002</strain>
    </source>
</reference>
<accession>A0A1G8DNR6</accession>
<feature type="region of interest" description="Disordered" evidence="1">
    <location>
        <begin position="1"/>
        <end position="36"/>
    </location>
</feature>
<gene>
    <name evidence="2" type="ORF">SAMN04489720_1717</name>
</gene>
<evidence type="ECO:0000256" key="1">
    <source>
        <dbReference type="SAM" id="MobiDB-lite"/>
    </source>
</evidence>
<protein>
    <submittedName>
        <fullName evidence="2">Uncharacterized protein</fullName>
    </submittedName>
</protein>
<name>A0A1G8DNR6_9MICO</name>
<evidence type="ECO:0000313" key="3">
    <source>
        <dbReference type="Proteomes" id="UP000198822"/>
    </source>
</evidence>
<dbReference type="Proteomes" id="UP000198822">
    <property type="component" value="Chromosome I"/>
</dbReference>